<dbReference type="GO" id="GO:0032259">
    <property type="term" value="P:methylation"/>
    <property type="evidence" value="ECO:0007669"/>
    <property type="project" value="UniProtKB-KW"/>
</dbReference>
<dbReference type="SUPFAM" id="SSF53335">
    <property type="entry name" value="S-adenosyl-L-methionine-dependent methyltransferases"/>
    <property type="match status" value="1"/>
</dbReference>
<dbReference type="EMBL" id="QOIL01000015">
    <property type="protein sequence ID" value="RCG27921.1"/>
    <property type="molecule type" value="Genomic_DNA"/>
</dbReference>
<keyword evidence="3" id="KW-0808">Transferase</keyword>
<organism evidence="3 4">
    <name type="scientific">Sphaerisporangium album</name>
    <dbReference type="NCBI Taxonomy" id="509200"/>
    <lineage>
        <taxon>Bacteria</taxon>
        <taxon>Bacillati</taxon>
        <taxon>Actinomycetota</taxon>
        <taxon>Actinomycetes</taxon>
        <taxon>Streptosporangiales</taxon>
        <taxon>Streptosporangiaceae</taxon>
        <taxon>Sphaerisporangium</taxon>
    </lineage>
</organism>
<keyword evidence="4" id="KW-1185">Reference proteome</keyword>
<dbReference type="Pfam" id="PF13649">
    <property type="entry name" value="Methyltransf_25"/>
    <property type="match status" value="1"/>
</dbReference>
<proteinExistence type="predicted"/>
<feature type="domain" description="Methyltransferase" evidence="2">
    <location>
        <begin position="103"/>
        <end position="201"/>
    </location>
</feature>
<dbReference type="AlphaFoldDB" id="A0A367FCC6"/>
<comment type="caution">
    <text evidence="3">The sequence shown here is derived from an EMBL/GenBank/DDBJ whole genome shotgun (WGS) entry which is preliminary data.</text>
</comment>
<dbReference type="GO" id="GO:0008168">
    <property type="term" value="F:methyltransferase activity"/>
    <property type="evidence" value="ECO:0007669"/>
    <property type="project" value="UniProtKB-KW"/>
</dbReference>
<sequence>MNETARLRPDTNVGGDVEGPGRAGIRTNVGGDVKGSGRAGTRANVGEAIRPTGGVPGGRAADLRAFAGVALRRQRVVGAVAPSSPALARALTTIVPSSGTPVVVELGAGTGPITEAIRGRIAPGGRQVAIDVDREMVAHLRRTRPWLEVLHGDAADLGALLASAGVGRVDAVVSTLPWSLFPVPRQVRMLEEIGRVLTPAGAFTTVTYLPALLLRGAHEFRRRLGRAFEEVLITGPVWRNMPPGLAYVCRRPVPASAAPGGEDHS</sequence>
<name>A0A367FCC6_9ACTN</name>
<dbReference type="CDD" id="cd02440">
    <property type="entry name" value="AdoMet_MTases"/>
    <property type="match status" value="1"/>
</dbReference>
<dbReference type="Proteomes" id="UP000253094">
    <property type="component" value="Unassembled WGS sequence"/>
</dbReference>
<protein>
    <submittedName>
        <fullName evidence="3">Methyltransferase domain-containing protein</fullName>
    </submittedName>
</protein>
<keyword evidence="3" id="KW-0489">Methyltransferase</keyword>
<dbReference type="InterPro" id="IPR041698">
    <property type="entry name" value="Methyltransf_25"/>
</dbReference>
<evidence type="ECO:0000313" key="4">
    <source>
        <dbReference type="Proteomes" id="UP000253094"/>
    </source>
</evidence>
<dbReference type="Gene3D" id="3.40.50.150">
    <property type="entry name" value="Vaccinia Virus protein VP39"/>
    <property type="match status" value="1"/>
</dbReference>
<evidence type="ECO:0000256" key="1">
    <source>
        <dbReference type="SAM" id="MobiDB-lite"/>
    </source>
</evidence>
<accession>A0A367FCC6</accession>
<reference evidence="3 4" key="1">
    <citation type="submission" date="2018-06" db="EMBL/GenBank/DDBJ databases">
        <title>Sphaerisporangium craniellae sp. nov., isolated from a marine sponge in the South China Sea.</title>
        <authorList>
            <person name="Li L."/>
        </authorList>
    </citation>
    <scope>NUCLEOTIDE SEQUENCE [LARGE SCALE GENOMIC DNA]</scope>
    <source>
        <strain evidence="3 4">CCTCC AA 208026</strain>
    </source>
</reference>
<dbReference type="OrthoDB" id="3528482at2"/>
<evidence type="ECO:0000259" key="2">
    <source>
        <dbReference type="Pfam" id="PF13649"/>
    </source>
</evidence>
<feature type="region of interest" description="Disordered" evidence="1">
    <location>
        <begin position="1"/>
        <end position="39"/>
    </location>
</feature>
<gene>
    <name evidence="3" type="ORF">DQ384_25735</name>
</gene>
<dbReference type="RefSeq" id="WP_114031444.1">
    <property type="nucleotide sequence ID" value="NZ_QOIL01000015.1"/>
</dbReference>
<dbReference type="InterPro" id="IPR029063">
    <property type="entry name" value="SAM-dependent_MTases_sf"/>
</dbReference>
<evidence type="ECO:0000313" key="3">
    <source>
        <dbReference type="EMBL" id="RCG27921.1"/>
    </source>
</evidence>